<sequence>MENGKSVPPALNVYICTCTRVDHSRTPLRDRPPSAPCERADGYGRDRLCLCVGVDGVSGESESKSTSKNLLAKMTPGRSALRRLQEPTHLYETVPSSEAAVRHAVNNRRCGALSATNAHSCGSLRARWRMRVCGVLHRKFTLVLQAQEYAGAGISS</sequence>
<protein>
    <submittedName>
        <fullName evidence="1">Uncharacterized protein</fullName>
    </submittedName>
</protein>
<dbReference type="Proteomes" id="UP001176941">
    <property type="component" value="Unassembled WGS sequence"/>
</dbReference>
<proteinExistence type="predicted"/>
<name>A0ABN8XNZ4_RANTA</name>
<gene>
    <name evidence="1" type="ORF">MRATA1EN1_LOCUS30929</name>
</gene>
<dbReference type="EMBL" id="CATKSN020000222">
    <property type="protein sequence ID" value="CAI9149311.1"/>
    <property type="molecule type" value="Genomic_DNA"/>
</dbReference>
<keyword evidence="2" id="KW-1185">Reference proteome</keyword>
<reference evidence="1" key="1">
    <citation type="submission" date="2023-04" db="EMBL/GenBank/DDBJ databases">
        <authorList>
            <consortium name="ELIXIR-Norway"/>
        </authorList>
    </citation>
    <scope>NUCLEOTIDE SEQUENCE [LARGE SCALE GENOMIC DNA]</scope>
</reference>
<accession>A0ABN8XNZ4</accession>
<comment type="caution">
    <text evidence="1">The sequence shown here is derived from an EMBL/GenBank/DDBJ whole genome shotgun (WGS) entry which is preliminary data.</text>
</comment>
<evidence type="ECO:0000313" key="1">
    <source>
        <dbReference type="EMBL" id="CAI9149311.1"/>
    </source>
</evidence>
<organism evidence="1 2">
    <name type="scientific">Rangifer tarandus platyrhynchus</name>
    <name type="common">Svalbard reindeer</name>
    <dbReference type="NCBI Taxonomy" id="3082113"/>
    <lineage>
        <taxon>Eukaryota</taxon>
        <taxon>Metazoa</taxon>
        <taxon>Chordata</taxon>
        <taxon>Craniata</taxon>
        <taxon>Vertebrata</taxon>
        <taxon>Euteleostomi</taxon>
        <taxon>Mammalia</taxon>
        <taxon>Eutheria</taxon>
        <taxon>Laurasiatheria</taxon>
        <taxon>Artiodactyla</taxon>
        <taxon>Ruminantia</taxon>
        <taxon>Pecora</taxon>
        <taxon>Cervidae</taxon>
        <taxon>Odocoileinae</taxon>
        <taxon>Rangifer</taxon>
    </lineage>
</organism>
<evidence type="ECO:0000313" key="2">
    <source>
        <dbReference type="Proteomes" id="UP001176941"/>
    </source>
</evidence>